<keyword evidence="1" id="KW-0863">Zinc-finger</keyword>
<evidence type="ECO:0000259" key="2">
    <source>
        <dbReference type="PROSITE" id="PS50119"/>
    </source>
</evidence>
<feature type="domain" description="B box-type" evidence="2">
    <location>
        <begin position="4"/>
        <end position="50"/>
    </location>
</feature>
<protein>
    <recommendedName>
        <fullName evidence="2">B box-type domain-containing protein</fullName>
    </recommendedName>
</protein>
<dbReference type="InterPro" id="IPR047153">
    <property type="entry name" value="TRIM45/56/19-like"/>
</dbReference>
<dbReference type="SMART" id="SM00336">
    <property type="entry name" value="BBOX"/>
    <property type="match status" value="2"/>
</dbReference>
<dbReference type="EMBL" id="CACVKT020007510">
    <property type="protein sequence ID" value="CAC5408087.1"/>
    <property type="molecule type" value="Genomic_DNA"/>
</dbReference>
<dbReference type="InterPro" id="IPR000315">
    <property type="entry name" value="Znf_B-box"/>
</dbReference>
<dbReference type="Proteomes" id="UP000507470">
    <property type="component" value="Unassembled WGS sequence"/>
</dbReference>
<reference evidence="3 4" key="1">
    <citation type="submission" date="2020-06" db="EMBL/GenBank/DDBJ databases">
        <authorList>
            <person name="Li R."/>
            <person name="Bekaert M."/>
        </authorList>
    </citation>
    <scope>NUCLEOTIDE SEQUENCE [LARGE SCALE GENOMIC DNA]</scope>
    <source>
        <strain evidence="4">wild</strain>
    </source>
</reference>
<evidence type="ECO:0000313" key="3">
    <source>
        <dbReference type="EMBL" id="CAC5408087.1"/>
    </source>
</evidence>
<dbReference type="Gene3D" id="3.30.160.60">
    <property type="entry name" value="Classic Zinc Finger"/>
    <property type="match status" value="1"/>
</dbReference>
<evidence type="ECO:0000256" key="1">
    <source>
        <dbReference type="PROSITE-ProRule" id="PRU00024"/>
    </source>
</evidence>
<dbReference type="AlphaFoldDB" id="A0A6J8DK64"/>
<dbReference type="GO" id="GO:0008270">
    <property type="term" value="F:zinc ion binding"/>
    <property type="evidence" value="ECO:0007669"/>
    <property type="project" value="UniProtKB-KW"/>
</dbReference>
<organism evidence="3 4">
    <name type="scientific">Mytilus coruscus</name>
    <name type="common">Sea mussel</name>
    <dbReference type="NCBI Taxonomy" id="42192"/>
    <lineage>
        <taxon>Eukaryota</taxon>
        <taxon>Metazoa</taxon>
        <taxon>Spiralia</taxon>
        <taxon>Lophotrochozoa</taxon>
        <taxon>Mollusca</taxon>
        <taxon>Bivalvia</taxon>
        <taxon>Autobranchia</taxon>
        <taxon>Pteriomorphia</taxon>
        <taxon>Mytilida</taxon>
        <taxon>Mytiloidea</taxon>
        <taxon>Mytilidae</taxon>
        <taxon>Mytilinae</taxon>
        <taxon>Mytilus</taxon>
    </lineage>
</organism>
<dbReference type="GO" id="GO:0061630">
    <property type="term" value="F:ubiquitin protein ligase activity"/>
    <property type="evidence" value="ECO:0007669"/>
    <property type="project" value="TreeGrafter"/>
</dbReference>
<feature type="domain" description="B box-type" evidence="2">
    <location>
        <begin position="56"/>
        <end position="96"/>
    </location>
</feature>
<sequence>MAQAAASPCEICTGGTGEHYCQQCGQLFCIRCKLSHLRAMSCKNHTFVSGRDINQEETVLCTEHNESFLFYCQDCDTPVCRICSVEKHSRHLMTDLTKSTVQLRSELSKNIDAKITTTKLGLNKIEKETKAYREEVEAVIKTITDEGNYWKNLIDKKVEALIKLVRVKEQKRIQNILTYREVYKEAVENCQTMQKNIKTMETTTDFLLLKKLKQLKTDVDQIVLKEIPDAPIVSYRHKKPSDTEIDKLFGELQFRDSKAIIEETDNQKVLGNNCDVFIFTK</sequence>
<dbReference type="PROSITE" id="PS50119">
    <property type="entry name" value="ZF_BBOX"/>
    <property type="match status" value="2"/>
</dbReference>
<gene>
    <name evidence="3" type="ORF">MCOR_41500</name>
</gene>
<dbReference type="Pfam" id="PF00643">
    <property type="entry name" value="zf-B_box"/>
    <property type="match status" value="1"/>
</dbReference>
<keyword evidence="4" id="KW-1185">Reference proteome</keyword>
<accession>A0A6J8DK64</accession>
<name>A0A6J8DK64_MYTCO</name>
<keyword evidence="1" id="KW-0862">Zinc</keyword>
<proteinExistence type="predicted"/>
<dbReference type="CDD" id="cd19757">
    <property type="entry name" value="Bbox1"/>
    <property type="match status" value="1"/>
</dbReference>
<dbReference type="PANTHER" id="PTHR25462:SF296">
    <property type="entry name" value="MEIOTIC P26, ISOFORM F"/>
    <property type="match status" value="1"/>
</dbReference>
<dbReference type="PANTHER" id="PTHR25462">
    <property type="entry name" value="BONUS, ISOFORM C-RELATED"/>
    <property type="match status" value="1"/>
</dbReference>
<dbReference type="SUPFAM" id="SSF57845">
    <property type="entry name" value="B-box zinc-binding domain"/>
    <property type="match status" value="1"/>
</dbReference>
<keyword evidence="1" id="KW-0479">Metal-binding</keyword>
<evidence type="ECO:0000313" key="4">
    <source>
        <dbReference type="Proteomes" id="UP000507470"/>
    </source>
</evidence>
<dbReference type="OrthoDB" id="6071517at2759"/>